<sequence>MSSPQAATPAVSAANREAAENLPFSDTTDLTNAERGLVAKLEPGVITAADGRTVWDCDEFGFLAGQAPDTANPSLWRQSGLVSLQGLYEVTDGIYQLRGLDLSNMTVVEGETGVIVIDPLISSETAAAGLALYREHRGDRPVTAVIYTHSHIDHFGGVKGVTTQEDVDAGDCVIIAPIGMVEHAVSENVYAGTAMGRRAAYMYGAALPRGPQGAVGAGLGQSTSTGTATLILPTLNITTTGQTETVDGVTIEFQMTPGTEAPAEMNFYFPQTRALCMAENATHTLHNLLTLRGALVRDPHVWSTYLTEAINMFGERSDVLFASHHWPTWGTSELTEFLSLQRDLYGYLHDQTLRQLNQGRTGIEIAEDIVLPPALENAWHTHGYYGSVSHNVKAIYQRYMGWFDGNPAHLWQHPPVESAKRHVEFMGGATEAIKKARKSFDDGDFRWVATVLDYVIFADPDNAEAKALQADTLEQLGYGAENGTWRNFFLMGAYELRNGPIGTPTTTAAPDIVGAMSVDQIFDAVTLRVNAPACWDAHITIDWVLTGLDRRHRSELRNGVLVHFDVPADRADPADTTFTLSKSTLMGILLGGLAMDEAIKVRSVTVEGDVDVFTELIGYLDAPDPDFAIVTP</sequence>
<dbReference type="Gene3D" id="3.60.15.30">
    <property type="entry name" value="Metallo-beta-lactamase domain"/>
    <property type="match status" value="1"/>
</dbReference>
<dbReference type="InterPro" id="IPR029229">
    <property type="entry name" value="Alkyl_sulf_C"/>
</dbReference>
<evidence type="ECO:0000259" key="6">
    <source>
        <dbReference type="SMART" id="SM00849"/>
    </source>
</evidence>
<keyword evidence="8" id="KW-1185">Reference proteome</keyword>
<dbReference type="PANTHER" id="PTHR43223">
    <property type="entry name" value="ALKYL/ARYL-SULFATASE"/>
    <property type="match status" value="1"/>
</dbReference>
<protein>
    <submittedName>
        <fullName evidence="7">Alkyl sulfatase dimerization domain-containing protein</fullName>
    </submittedName>
</protein>
<dbReference type="Pfam" id="PF14863">
    <property type="entry name" value="Alkyl_sulf_dimr"/>
    <property type="match status" value="1"/>
</dbReference>
<dbReference type="InterPro" id="IPR001279">
    <property type="entry name" value="Metallo-B-lactamas"/>
</dbReference>
<dbReference type="SUPFAM" id="SSF55718">
    <property type="entry name" value="SCP-like"/>
    <property type="match status" value="1"/>
</dbReference>
<organism evidence="7 8">
    <name type="scientific">Gordonia sesuvii</name>
    <dbReference type="NCBI Taxonomy" id="3116777"/>
    <lineage>
        <taxon>Bacteria</taxon>
        <taxon>Bacillati</taxon>
        <taxon>Actinomycetota</taxon>
        <taxon>Actinomycetes</taxon>
        <taxon>Mycobacteriales</taxon>
        <taxon>Gordoniaceae</taxon>
        <taxon>Gordonia</taxon>
    </lineage>
</organism>
<dbReference type="Pfam" id="PF14864">
    <property type="entry name" value="Alkyl_sulf_C"/>
    <property type="match status" value="1"/>
</dbReference>
<feature type="region of interest" description="Disordered" evidence="5">
    <location>
        <begin position="1"/>
        <end position="27"/>
    </location>
</feature>
<evidence type="ECO:0000256" key="1">
    <source>
        <dbReference type="ARBA" id="ARBA00022723"/>
    </source>
</evidence>
<accession>A0ABU7MF41</accession>
<evidence type="ECO:0000256" key="3">
    <source>
        <dbReference type="ARBA" id="ARBA00022833"/>
    </source>
</evidence>
<dbReference type="Gene3D" id="1.25.40.880">
    <property type="entry name" value="Alkyl sulfatase, dimerisation domain"/>
    <property type="match status" value="1"/>
</dbReference>
<dbReference type="Pfam" id="PF00753">
    <property type="entry name" value="Lactamase_B"/>
    <property type="match status" value="1"/>
</dbReference>
<dbReference type="PANTHER" id="PTHR43223:SF1">
    <property type="entry name" value="ALKYL_ARYL-SULFATASE BDS1"/>
    <property type="match status" value="1"/>
</dbReference>
<comment type="caution">
    <text evidence="7">The sequence shown here is derived from an EMBL/GenBank/DDBJ whole genome shotgun (WGS) entry which is preliminary data.</text>
</comment>
<dbReference type="SUPFAM" id="SSF56281">
    <property type="entry name" value="Metallo-hydrolase/oxidoreductase"/>
    <property type="match status" value="1"/>
</dbReference>
<proteinExistence type="inferred from homology"/>
<dbReference type="InterPro" id="IPR036866">
    <property type="entry name" value="RibonucZ/Hydroxyglut_hydro"/>
</dbReference>
<gene>
    <name evidence="7" type="ORF">VZC37_14145</name>
</gene>
<reference evidence="7 8" key="1">
    <citation type="submission" date="2024-01" db="EMBL/GenBank/DDBJ databases">
        <title>Draft genome sequence of Gordonia sp. LSe1-13.</title>
        <authorList>
            <person name="Suphannarot A."/>
            <person name="Mingma R."/>
        </authorList>
    </citation>
    <scope>NUCLEOTIDE SEQUENCE [LARGE SCALE GENOMIC DNA]</scope>
    <source>
        <strain evidence="7 8">LSe1-13</strain>
    </source>
</reference>
<dbReference type="Proteomes" id="UP001347146">
    <property type="component" value="Unassembled WGS sequence"/>
</dbReference>
<dbReference type="RefSeq" id="WP_330433221.1">
    <property type="nucleotide sequence ID" value="NZ_JAZDUF010000004.1"/>
</dbReference>
<keyword evidence="3" id="KW-0862">Zinc</keyword>
<dbReference type="InterPro" id="IPR036527">
    <property type="entry name" value="SCP2_sterol-bd_dom_sf"/>
</dbReference>
<dbReference type="InterPro" id="IPR038536">
    <property type="entry name" value="Alkyl/aryl-sulf_dimr_sf"/>
</dbReference>
<dbReference type="Gene3D" id="3.30.1050.10">
    <property type="entry name" value="SCP2 sterol-binding domain"/>
    <property type="match status" value="1"/>
</dbReference>
<dbReference type="SMART" id="SM00849">
    <property type="entry name" value="Lactamase_B"/>
    <property type="match status" value="1"/>
</dbReference>
<dbReference type="InterPro" id="IPR029228">
    <property type="entry name" value="Alkyl_sulf_dimr"/>
</dbReference>
<comment type="similarity">
    <text evidence="4">Belongs to the metallo-beta-lactamase superfamily. Type III sulfatase family.</text>
</comment>
<keyword evidence="2" id="KW-0378">Hydrolase</keyword>
<feature type="domain" description="Metallo-beta-lactamase" evidence="6">
    <location>
        <begin position="102"/>
        <end position="324"/>
    </location>
</feature>
<evidence type="ECO:0000313" key="8">
    <source>
        <dbReference type="Proteomes" id="UP001347146"/>
    </source>
</evidence>
<dbReference type="InterPro" id="IPR052195">
    <property type="entry name" value="Bact_Alkyl/Aryl-Sulfatase"/>
</dbReference>
<dbReference type="EMBL" id="JAZDUF010000004">
    <property type="protein sequence ID" value="MEE3851483.1"/>
    <property type="molecule type" value="Genomic_DNA"/>
</dbReference>
<dbReference type="CDD" id="cd07710">
    <property type="entry name" value="arylsulfatase_Sdsa1-like_MBL-fold"/>
    <property type="match status" value="1"/>
</dbReference>
<evidence type="ECO:0000256" key="5">
    <source>
        <dbReference type="SAM" id="MobiDB-lite"/>
    </source>
</evidence>
<keyword evidence="1" id="KW-0479">Metal-binding</keyword>
<name>A0ABU7MF41_9ACTN</name>
<evidence type="ECO:0000256" key="4">
    <source>
        <dbReference type="ARBA" id="ARBA00033751"/>
    </source>
</evidence>
<evidence type="ECO:0000313" key="7">
    <source>
        <dbReference type="EMBL" id="MEE3851483.1"/>
    </source>
</evidence>
<evidence type="ECO:0000256" key="2">
    <source>
        <dbReference type="ARBA" id="ARBA00022801"/>
    </source>
</evidence>
<dbReference type="InterPro" id="IPR044097">
    <property type="entry name" value="Bds1/SdsA1_MBL-fold"/>
</dbReference>